<name>A0ABS5K4W5_9BACT</name>
<dbReference type="Gene3D" id="3.40.800.10">
    <property type="entry name" value="Ureohydrolase domain"/>
    <property type="match status" value="1"/>
</dbReference>
<comment type="caution">
    <text evidence="4">The sequence shown here is derived from an EMBL/GenBank/DDBJ whole genome shotgun (WGS) entry which is preliminary data.</text>
</comment>
<keyword evidence="2" id="KW-0378">Hydrolase</keyword>
<evidence type="ECO:0000256" key="1">
    <source>
        <dbReference type="ARBA" id="ARBA00022723"/>
    </source>
</evidence>
<evidence type="ECO:0000313" key="4">
    <source>
        <dbReference type="EMBL" id="MBS2210049.1"/>
    </source>
</evidence>
<evidence type="ECO:0000256" key="2">
    <source>
        <dbReference type="ARBA" id="ARBA00022801"/>
    </source>
</evidence>
<evidence type="ECO:0000256" key="3">
    <source>
        <dbReference type="PROSITE-ProRule" id="PRU00742"/>
    </source>
</evidence>
<gene>
    <name evidence="4" type="ORF">KEM09_01465</name>
</gene>
<proteinExistence type="inferred from homology"/>
<dbReference type="InterPro" id="IPR023696">
    <property type="entry name" value="Ureohydrolase_dom_sf"/>
</dbReference>
<organism evidence="4 5">
    <name type="scientific">Carboxylicivirga mesophila</name>
    <dbReference type="NCBI Taxonomy" id="1166478"/>
    <lineage>
        <taxon>Bacteria</taxon>
        <taxon>Pseudomonadati</taxon>
        <taxon>Bacteroidota</taxon>
        <taxon>Bacteroidia</taxon>
        <taxon>Marinilabiliales</taxon>
        <taxon>Marinilabiliaceae</taxon>
        <taxon>Carboxylicivirga</taxon>
    </lineage>
</organism>
<dbReference type="PANTHER" id="PTHR11358">
    <property type="entry name" value="ARGINASE/AGMATINASE"/>
    <property type="match status" value="1"/>
</dbReference>
<dbReference type="PROSITE" id="PS51409">
    <property type="entry name" value="ARGINASE_2"/>
    <property type="match status" value="1"/>
</dbReference>
<evidence type="ECO:0000313" key="5">
    <source>
        <dbReference type="Proteomes" id="UP000721861"/>
    </source>
</evidence>
<dbReference type="Pfam" id="PF00491">
    <property type="entry name" value="Arginase"/>
    <property type="match status" value="1"/>
</dbReference>
<sequence length="386" mass="43979">MTEDWIHYFNQPNYKVINAFEGLDEDRLKNGIDSFHQLKTVDWDTVDIALIGVNDARNSVHKGSAEAPDLVRSYLAGLRSLSKPLTIVDLGNIRGNTIDDRYKALEDILLHLQTLKVIAIVLGGSQDYTLPMAKAVRQYQPKYNLAILDSRIDWLLHAQDYSATNYLGKICEQEGVAPKDVSFVGVQKYLYSQKQEAELNKHSYEILRLGQIRQLGHRLAEPVLRDADLLSVDMTVVRQCDQPAHITPMPNGLSGEELCQLMWYAGQSDRLNVIGIFEQDVHADKGCQGIVLTAQAIWHILEGIALRYNDYPAKDLDLYRQFIVYLDDYELEIKFYNNPDNDRWWVEIPGEGGGVDVIACGRTDFETASANEIPEKWFRYIQKKSL</sequence>
<dbReference type="RefSeq" id="WP_212224294.1">
    <property type="nucleotide sequence ID" value="NZ_JAGUCN010000001.1"/>
</dbReference>
<dbReference type="InterPro" id="IPR006035">
    <property type="entry name" value="Ureohydrolase"/>
</dbReference>
<keyword evidence="5" id="KW-1185">Reference proteome</keyword>
<comment type="similarity">
    <text evidence="3">Belongs to the arginase family.</text>
</comment>
<dbReference type="EMBL" id="JAGUCN010000001">
    <property type="protein sequence ID" value="MBS2210049.1"/>
    <property type="molecule type" value="Genomic_DNA"/>
</dbReference>
<protein>
    <submittedName>
        <fullName evidence="4">Arginase family protein</fullName>
    </submittedName>
</protein>
<dbReference type="SUPFAM" id="SSF52768">
    <property type="entry name" value="Arginase/deacetylase"/>
    <property type="match status" value="1"/>
</dbReference>
<dbReference type="Proteomes" id="UP000721861">
    <property type="component" value="Unassembled WGS sequence"/>
</dbReference>
<accession>A0ABS5K4W5</accession>
<dbReference type="PANTHER" id="PTHR11358:SF26">
    <property type="entry name" value="GUANIDINO ACID HYDROLASE, MITOCHONDRIAL"/>
    <property type="match status" value="1"/>
</dbReference>
<keyword evidence="1" id="KW-0479">Metal-binding</keyword>
<reference evidence="4 5" key="1">
    <citation type="journal article" date="2014" name="Int. J. Syst. Evol. Microbiol.">
        <title>Carboxylicivirga gen. nov. in the family Marinilabiliaceae with two novel species, Carboxylicivirga mesophila sp. nov. and Carboxylicivirga taeanensis sp. nov., and reclassification of Cytophaga fermentans as Saccharicrinis fermentans gen. nov., comb. nov.</title>
        <authorList>
            <person name="Yang S.H."/>
            <person name="Seo H.S."/>
            <person name="Woo J.H."/>
            <person name="Oh H.M."/>
            <person name="Jang H."/>
            <person name="Lee J.H."/>
            <person name="Kim S.J."/>
            <person name="Kwon K.K."/>
        </authorList>
    </citation>
    <scope>NUCLEOTIDE SEQUENCE [LARGE SCALE GENOMIC DNA]</scope>
    <source>
        <strain evidence="4 5">JCM 18290</strain>
    </source>
</reference>